<keyword evidence="1" id="KW-0812">Transmembrane</keyword>
<name>A0A934IEA8_9RHOB</name>
<keyword evidence="3" id="KW-1185">Reference proteome</keyword>
<feature type="transmembrane region" description="Helical" evidence="1">
    <location>
        <begin position="146"/>
        <end position="165"/>
    </location>
</feature>
<feature type="transmembrane region" description="Helical" evidence="1">
    <location>
        <begin position="26"/>
        <end position="50"/>
    </location>
</feature>
<comment type="caution">
    <text evidence="2">The sequence shown here is derived from an EMBL/GenBank/DDBJ whole genome shotgun (WGS) entry which is preliminary data.</text>
</comment>
<feature type="transmembrane region" description="Helical" evidence="1">
    <location>
        <begin position="203"/>
        <end position="230"/>
    </location>
</feature>
<feature type="transmembrane region" description="Helical" evidence="1">
    <location>
        <begin position="99"/>
        <end position="118"/>
    </location>
</feature>
<accession>A0A934IEA8</accession>
<keyword evidence="1" id="KW-1133">Transmembrane helix</keyword>
<evidence type="ECO:0000313" key="2">
    <source>
        <dbReference type="EMBL" id="MBJ3761141.1"/>
    </source>
</evidence>
<dbReference type="Proteomes" id="UP000642488">
    <property type="component" value="Unassembled WGS sequence"/>
</dbReference>
<evidence type="ECO:0000313" key="3">
    <source>
        <dbReference type="Proteomes" id="UP000642488"/>
    </source>
</evidence>
<gene>
    <name evidence="2" type="ORF">ILP92_00050</name>
</gene>
<dbReference type="AlphaFoldDB" id="A0A934IEA8"/>
<feature type="transmembrane region" description="Helical" evidence="1">
    <location>
        <begin position="75"/>
        <end position="94"/>
    </location>
</feature>
<dbReference type="RefSeq" id="WP_198914327.1">
    <property type="nucleotide sequence ID" value="NZ_JAEKPD010000001.1"/>
</dbReference>
<proteinExistence type="predicted"/>
<evidence type="ECO:0000256" key="1">
    <source>
        <dbReference type="SAM" id="Phobius"/>
    </source>
</evidence>
<sequence>MTRFEAFTDTHSHDPLYRKILHDLTFLKVVAVLFVLAALLIGANVVLGIYGQDSELGLFVFQIIDLQSEESLGEAYQQGLELTCALTFLTLYFVNTRKVFLAFALLFAFVWFDDTITYHEFIGKILVERFSLGAFGDLRPQDTGELLAWILAAMVLSLAFIWAWLSRREGDAAIGWLLAVPFFILVFFGVVVDMFHVVAPADIYFALGVIEDGGELLAISVTAALAVTLMRDARDL</sequence>
<protein>
    <submittedName>
        <fullName evidence="2">Uncharacterized protein</fullName>
    </submittedName>
</protein>
<organism evidence="2 3">
    <name type="scientific">Palleronia pontilimi</name>
    <dbReference type="NCBI Taxonomy" id="1964209"/>
    <lineage>
        <taxon>Bacteria</taxon>
        <taxon>Pseudomonadati</taxon>
        <taxon>Pseudomonadota</taxon>
        <taxon>Alphaproteobacteria</taxon>
        <taxon>Rhodobacterales</taxon>
        <taxon>Roseobacteraceae</taxon>
        <taxon>Palleronia</taxon>
    </lineage>
</organism>
<reference evidence="2" key="1">
    <citation type="submission" date="2020-12" db="EMBL/GenBank/DDBJ databases">
        <title>Bacterial taxonomy.</title>
        <authorList>
            <person name="Pan X."/>
        </authorList>
    </citation>
    <scope>NUCLEOTIDE SEQUENCE</scope>
    <source>
        <strain evidence="2">KCTC 52957</strain>
    </source>
</reference>
<dbReference type="EMBL" id="JAEKPD010000001">
    <property type="protein sequence ID" value="MBJ3761141.1"/>
    <property type="molecule type" value="Genomic_DNA"/>
</dbReference>
<keyword evidence="1" id="KW-0472">Membrane</keyword>
<feature type="transmembrane region" description="Helical" evidence="1">
    <location>
        <begin position="172"/>
        <end position="191"/>
    </location>
</feature>